<comment type="similarity">
    <text evidence="1">Belongs to the NmrA-type oxidoreductase family.</text>
</comment>
<evidence type="ECO:0000256" key="2">
    <source>
        <dbReference type="ARBA" id="ARBA00022857"/>
    </source>
</evidence>
<dbReference type="eggNOG" id="ENOG502T5S7">
    <property type="taxonomic scope" value="Eukaryota"/>
</dbReference>
<dbReference type="InterPro" id="IPR051164">
    <property type="entry name" value="NmrA-like_oxidored"/>
</dbReference>
<feature type="compositionally biased region" description="Low complexity" evidence="3">
    <location>
        <begin position="750"/>
        <end position="776"/>
    </location>
</feature>
<dbReference type="InterPro" id="IPR036291">
    <property type="entry name" value="NAD(P)-bd_dom_sf"/>
</dbReference>
<feature type="domain" description="NmrA-like" evidence="4">
    <location>
        <begin position="1"/>
        <end position="294"/>
    </location>
</feature>
<accession>A0A093V9F6</accession>
<evidence type="ECO:0000313" key="6">
    <source>
        <dbReference type="EMBL" id="KFX46599.1"/>
    </source>
</evidence>
<dbReference type="Pfam" id="PF14040">
    <property type="entry name" value="DNase_NucA_NucB"/>
    <property type="match status" value="1"/>
</dbReference>
<dbReference type="SUPFAM" id="SSF51735">
    <property type="entry name" value="NAD(P)-binding Rossmann-fold domains"/>
    <property type="match status" value="1"/>
</dbReference>
<protein>
    <submittedName>
        <fullName evidence="6">NmrA-like family domain-containing protein 1</fullName>
    </submittedName>
</protein>
<proteinExistence type="inferred from homology"/>
<gene>
    <name evidence="6" type="ORF">GQ26_0180930</name>
</gene>
<feature type="domain" description="Deoxyribonuclease NucA/NucB" evidence="5">
    <location>
        <begin position="508"/>
        <end position="596"/>
    </location>
</feature>
<dbReference type="GO" id="GO:0005634">
    <property type="term" value="C:nucleus"/>
    <property type="evidence" value="ECO:0007669"/>
    <property type="project" value="TreeGrafter"/>
</dbReference>
<name>A0A093V9F6_TALMA</name>
<evidence type="ECO:0000259" key="5">
    <source>
        <dbReference type="Pfam" id="PF14040"/>
    </source>
</evidence>
<dbReference type="EMBL" id="JPOX01000018">
    <property type="protein sequence ID" value="KFX46599.1"/>
    <property type="molecule type" value="Genomic_DNA"/>
</dbReference>
<keyword evidence="2" id="KW-0521">NADP</keyword>
<organism evidence="6">
    <name type="scientific">Talaromyces marneffei PM1</name>
    <dbReference type="NCBI Taxonomy" id="1077442"/>
    <lineage>
        <taxon>Eukaryota</taxon>
        <taxon>Fungi</taxon>
        <taxon>Dikarya</taxon>
        <taxon>Ascomycota</taxon>
        <taxon>Pezizomycotina</taxon>
        <taxon>Eurotiomycetes</taxon>
        <taxon>Eurotiomycetidae</taxon>
        <taxon>Eurotiales</taxon>
        <taxon>Trichocomaceae</taxon>
        <taxon>Talaromyces</taxon>
        <taxon>Talaromyces sect. Talaromyces</taxon>
    </lineage>
</organism>
<dbReference type="Gene3D" id="3.40.50.720">
    <property type="entry name" value="NAD(P)-binding Rossmann-like Domain"/>
    <property type="match status" value="1"/>
</dbReference>
<dbReference type="Pfam" id="PF05368">
    <property type="entry name" value="NmrA"/>
    <property type="match status" value="1"/>
</dbReference>
<dbReference type="PANTHER" id="PTHR42748:SF31">
    <property type="entry name" value="NMRA-LIKE DOMAIN-CONTAINING PROTEIN-RELATED"/>
    <property type="match status" value="1"/>
</dbReference>
<comment type="caution">
    <text evidence="6">The sequence shown here is derived from an EMBL/GenBank/DDBJ whole genome shotgun (WGS) entry which is preliminary data.</text>
</comment>
<reference evidence="6" key="1">
    <citation type="journal article" date="2014" name="PLoS Genet.">
        <title>Signature Gene Expression Reveals Novel Clues to the Molecular Mechanisms of Dimorphic Transition in Penicillium marneffei.</title>
        <authorList>
            <person name="Yang E."/>
            <person name="Wang G."/>
            <person name="Cai J."/>
            <person name="Woo P.C."/>
            <person name="Lau S.K."/>
            <person name="Yuen K.-Y."/>
            <person name="Chow W.-N."/>
            <person name="Lin X."/>
        </authorList>
    </citation>
    <scope>NUCLEOTIDE SEQUENCE [LARGE SCALE GENOMIC DNA]</scope>
    <source>
        <strain evidence="6">PM1</strain>
    </source>
</reference>
<dbReference type="InterPro" id="IPR008030">
    <property type="entry name" value="NmrA-like"/>
</dbReference>
<dbReference type="PANTHER" id="PTHR42748">
    <property type="entry name" value="NITROGEN METABOLITE REPRESSION PROTEIN NMRA FAMILY MEMBER"/>
    <property type="match status" value="1"/>
</dbReference>
<evidence type="ECO:0000256" key="1">
    <source>
        <dbReference type="ARBA" id="ARBA00006328"/>
    </source>
</evidence>
<dbReference type="InterPro" id="IPR029476">
    <property type="entry name" value="DNase_NucA_NucB"/>
</dbReference>
<evidence type="ECO:0000259" key="4">
    <source>
        <dbReference type="Pfam" id="PF05368"/>
    </source>
</evidence>
<dbReference type="AlphaFoldDB" id="A0A093V9F6"/>
<evidence type="ECO:0000256" key="3">
    <source>
        <dbReference type="SAM" id="MobiDB-lite"/>
    </source>
</evidence>
<dbReference type="HOGENOM" id="CLU_350967_0_0_1"/>
<dbReference type="Gene3D" id="3.90.25.10">
    <property type="entry name" value="UDP-galactose 4-epimerase, domain 1"/>
    <property type="match status" value="1"/>
</dbReference>
<dbReference type="CDD" id="cd05251">
    <property type="entry name" value="NmrA_like_SDR_a"/>
    <property type="match status" value="1"/>
</dbReference>
<sequence length="802" mass="86006">MSKLLTVFGATGNQGGSVIQAILADPALSKEYKVRGITRDVSKESAKRLASQGVEMVAADLSSTPQLLSAIQGSHTVFLITNFWETTNKDKEISQGKAVTDACKQAGVQHLIFSSLRGITELTGGQLSNVAYFDTKAEIENYIRESSVPATFVLAAFYMTNFSGALKKRGHVLTLEWPVDPEMAKVPVLDVNEDTGKFVKAVIKKLFPSTVGKRVLMAAGYYTPNQIVTEIAETLGVRTAAVKVPQEAFTSFLAPELTQGTIENLLVMEAEGYYGGESLEPSLALLEEKPVSWKEFVQRNSSLFWFLLMYLVHERPVCRQPQTILNGRAMTPSQEAILVFKVDNVQDGNYISEVFSLYSRDDTLMFNRRQGFECPPATPLPRRTTYVARMDYIVVRRGILAVMAAPTALLQAASAVAAPPATKATNASAAAQVAAKTAKHAVNPAAPTSANHAAALNTNAMQKTSNVVLATAAHPKTQPVADQNEIFENMCRGNMQWPGFNADRPNEIFLTYNGKNQNAAAAANRRAAGCAGSPCARIFGETLRNGNRIRWSCEEWPPAASAEGGALASIICVPQSINSAIGSRWRWAVDGKSKGDQIRVKVKGIDCSKYTNDKKRSIEEEDKKILLGRAATGAVLKNDSEVIFVDSSVYGNKTDGSVAIIIPFDVPYDFEGTFNVNYSIASGSLKSGSMIDDWGNDFGSIPISDSGQTASGNIQVGPDGVGDVMMFAWVDTTAVSVSYSTSFSTSSTTATARSTSTATSTHSTSTTTAIPTSASAGNGARAIDVPSMMLWAEVPIAAVLFA</sequence>
<feature type="region of interest" description="Disordered" evidence="3">
    <location>
        <begin position="750"/>
        <end position="778"/>
    </location>
</feature>